<reference evidence="3" key="1">
    <citation type="journal article" date="2019" name="Int. J. Syst. Evol. Microbiol.">
        <title>The Global Catalogue of Microorganisms (GCM) 10K type strain sequencing project: providing services to taxonomists for standard genome sequencing and annotation.</title>
        <authorList>
            <consortium name="The Broad Institute Genomics Platform"/>
            <consortium name="The Broad Institute Genome Sequencing Center for Infectious Disease"/>
            <person name="Wu L."/>
            <person name="Ma J."/>
        </authorList>
    </citation>
    <scope>NUCLEOTIDE SEQUENCE [LARGE SCALE GENOMIC DNA]</scope>
    <source>
        <strain evidence="3">JCM 18324</strain>
    </source>
</reference>
<dbReference type="GO" id="GO:0004497">
    <property type="term" value="F:monooxygenase activity"/>
    <property type="evidence" value="ECO:0007669"/>
    <property type="project" value="UniProtKB-KW"/>
</dbReference>
<gene>
    <name evidence="2" type="ORF">GCM10023329_04840</name>
</gene>
<evidence type="ECO:0000256" key="1">
    <source>
        <dbReference type="SAM" id="MobiDB-lite"/>
    </source>
</evidence>
<feature type="compositionally biased region" description="Basic and acidic residues" evidence="1">
    <location>
        <begin position="460"/>
        <end position="480"/>
    </location>
</feature>
<dbReference type="Pfam" id="PF12831">
    <property type="entry name" value="FAD_oxidored"/>
    <property type="match status" value="1"/>
</dbReference>
<sequence length="495" mass="52916">MSDPVRTRPSATRTAVVIGGGLAGMLAAAALSASVDEVTVVERDVLPDGPRPRRSLPQAHHAHLLWSGGARAIESLLPGTTARWLAAGARRIPLPTGLVSMSALGWFRRWPPMQFLVACSRDLLDWVVREQVLARPGVRLLERTELLGLDGDGTRVRGVRIRCAEHGERTLDADLVVDAGGRGSRAPQWLRELGVGPVAEETVDSGLAYATRIFQAPPGSGEFPVVNVQADAREPRPGRTATIVPIEGDRWLVTLSGTRGGQPTADAEAFEDFARSVRHPVVGELIARARPLTDVVVSRSTVNRRRYFERTRGWPEGFVVIGDAVATYNPVYGHGMSVAAQGVLALRSELDRHGVRAPGLALRVQRAVAGPVATAWDLATGQDILYPGAVGRGPGRGSEVVRRYLDRLMLTATGRPLVTKALFDVMTLSAPLTSLLRPEIVCAVLRGPKLPPLPGPPLTAREREVARRPAAHGEGHRGERVPASGGPGRPEAGEG</sequence>
<evidence type="ECO:0000313" key="2">
    <source>
        <dbReference type="EMBL" id="GAA4762404.1"/>
    </source>
</evidence>
<keyword evidence="2" id="KW-0503">Monooxygenase</keyword>
<dbReference type="SUPFAM" id="SSF51905">
    <property type="entry name" value="FAD/NAD(P)-binding domain"/>
    <property type="match status" value="1"/>
</dbReference>
<proteinExistence type="predicted"/>
<dbReference type="Proteomes" id="UP001501147">
    <property type="component" value="Unassembled WGS sequence"/>
</dbReference>
<feature type="region of interest" description="Disordered" evidence="1">
    <location>
        <begin position="451"/>
        <end position="495"/>
    </location>
</feature>
<dbReference type="Gene3D" id="3.50.50.60">
    <property type="entry name" value="FAD/NAD(P)-binding domain"/>
    <property type="match status" value="1"/>
</dbReference>
<keyword evidence="2" id="KW-0560">Oxidoreductase</keyword>
<dbReference type="PANTHER" id="PTHR43422">
    <property type="entry name" value="THIAMINE THIAZOLE SYNTHASE"/>
    <property type="match status" value="1"/>
</dbReference>
<dbReference type="EMBL" id="BAABJV010000001">
    <property type="protein sequence ID" value="GAA4762404.1"/>
    <property type="molecule type" value="Genomic_DNA"/>
</dbReference>
<dbReference type="InterPro" id="IPR036188">
    <property type="entry name" value="FAD/NAD-bd_sf"/>
</dbReference>
<dbReference type="PANTHER" id="PTHR43422:SF3">
    <property type="entry name" value="THIAMINE THIAZOLE SYNTHASE"/>
    <property type="match status" value="1"/>
</dbReference>
<accession>A0ABP8ZPI6</accession>
<evidence type="ECO:0000313" key="3">
    <source>
        <dbReference type="Proteomes" id="UP001501147"/>
    </source>
</evidence>
<comment type="caution">
    <text evidence="2">The sequence shown here is derived from an EMBL/GenBank/DDBJ whole genome shotgun (WGS) entry which is preliminary data.</text>
</comment>
<name>A0ABP8ZPI6_9ACTN</name>
<organism evidence="2 3">
    <name type="scientific">Streptomyces sanyensis</name>
    <dbReference type="NCBI Taxonomy" id="568869"/>
    <lineage>
        <taxon>Bacteria</taxon>
        <taxon>Bacillati</taxon>
        <taxon>Actinomycetota</taxon>
        <taxon>Actinomycetes</taxon>
        <taxon>Kitasatosporales</taxon>
        <taxon>Streptomycetaceae</taxon>
        <taxon>Streptomyces</taxon>
    </lineage>
</organism>
<keyword evidence="3" id="KW-1185">Reference proteome</keyword>
<protein>
    <submittedName>
        <fullName evidence="2">FAD-dependent monooxygenase</fullName>
    </submittedName>
</protein>